<sequence length="964" mass="102331">MTANRISLAALERGTPFARRHIGPDDEAQAKMLAQVGFGSLDELTQVAVPDVIKNTEALRLPEARTEAEVLAELRGLADRNQVFSSMIGLGYHGTHTPPVILRNVMENPAWYTAYTPYQPEISQGRLEALLNFQTVVADLTGLPTSGASLLDEGTAAAEAMALSRRVGKVKDGVFLVDADCLPQTIAVIRTRAEPTGVEVVVADLTDGIPAEVAERGVFGVLLQYPGASGAVRDPRALIERAHELGAVVTVAADLLALTLLTPPGELGADIAVGSSQRFGVPMGFGGPHAGFMAVREAYARNLPGRLVGVSVDADGDKAYRLALQTREQHIRREKATSNICTAQVLLAVMAGMYAVYHGPEGLAEIARRTHRYAAVLAAGLRAGGVEVVHDAFFDTVTARVPGRAAEVVAAARERGVNLRLTDADHVGVSCDETTGRAELAAVWAAFGVADGLPGVDELDSATDDALPSGLLRTGTYLTHPVFHQHRSETAMLRYLRRLADRDYALDRGMIPLGSCTMKLNATTEMEPVTWPEFGGLHPFAPAEQAEGYLTLIRELSERLAEVTGYDTVSLQPNAGSQGELAGLLAVRAYHRANGDEQRTVCLIPSSAHGTNAASAVMAGMKVVVVKTGEDGEVDTADLHAKIDKHRDELAVLMVTYPSTHGVFEEHISEICAAVHEAGGQVYVDGANLNALVGLAGPGKFGGDVSHLNLHKTFCIPHGGGGPGVGPVAVRAHLAPYLPNHPLQPAAGPETGVGPVSAAPWGSAGILPISWAYVRLMGAEGLKRATQVAVLSANYIAKRLEPHYPVLYTGPGGLVAHECIIDLRPLTKATGVTVDDVAKRLIDYGFHAPTMSFPVAGTLMIEPTESEDLAELDRFCDTMIAIRQEIEKVGSGEWDPADNPLRNAPHTAASVTGAWDHGYSREVAAFPAGVRAADKYWPPVRRIDGAFGDRNLVCSCPPLEDYEG</sequence>
<comment type="caution">
    <text evidence="11">The sequence shown here is derived from an EMBL/GenBank/DDBJ whole genome shotgun (WGS) entry which is preliminary data.</text>
</comment>
<evidence type="ECO:0000259" key="10">
    <source>
        <dbReference type="Pfam" id="PF21478"/>
    </source>
</evidence>
<dbReference type="EC" id="1.4.4.2" evidence="8"/>
<comment type="subunit">
    <text evidence="4 8">The glycine cleavage system is composed of four proteins: P, T, L and H.</text>
</comment>
<dbReference type="PANTHER" id="PTHR11773:SF1">
    <property type="entry name" value="GLYCINE DEHYDROGENASE (DECARBOXYLATING), MITOCHONDRIAL"/>
    <property type="match status" value="1"/>
</dbReference>
<dbReference type="PANTHER" id="PTHR11773">
    <property type="entry name" value="GLYCINE DEHYDROGENASE, DECARBOXYLATING"/>
    <property type="match status" value="1"/>
</dbReference>
<dbReference type="Pfam" id="PF02347">
    <property type="entry name" value="GDC-P"/>
    <property type="match status" value="2"/>
</dbReference>
<name>A0ABS0NEX7_9ACTN</name>
<evidence type="ECO:0000256" key="2">
    <source>
        <dbReference type="ARBA" id="ARBA00003788"/>
    </source>
</evidence>
<evidence type="ECO:0000256" key="1">
    <source>
        <dbReference type="ARBA" id="ARBA00001933"/>
    </source>
</evidence>
<proteinExistence type="inferred from homology"/>
<feature type="domain" description="Glycine cleavage system P-protein N-terminal" evidence="9">
    <location>
        <begin position="19"/>
        <end position="447"/>
    </location>
</feature>
<dbReference type="Pfam" id="PF21478">
    <property type="entry name" value="GcvP2_C"/>
    <property type="match status" value="1"/>
</dbReference>
<evidence type="ECO:0000256" key="7">
    <source>
        <dbReference type="ARBA" id="ARBA00049026"/>
    </source>
</evidence>
<feature type="modified residue" description="N6-(pyridoxal phosphate)lysine" evidence="8">
    <location>
        <position position="712"/>
    </location>
</feature>
<evidence type="ECO:0000313" key="12">
    <source>
        <dbReference type="Proteomes" id="UP000807371"/>
    </source>
</evidence>
<keyword evidence="6 8" id="KW-0560">Oxidoreductase</keyword>
<dbReference type="Proteomes" id="UP000807371">
    <property type="component" value="Unassembled WGS sequence"/>
</dbReference>
<keyword evidence="5 8" id="KW-0663">Pyridoxal phosphate</keyword>
<dbReference type="InterPro" id="IPR049316">
    <property type="entry name" value="GDC-P_C"/>
</dbReference>
<dbReference type="NCBIfam" id="NF003346">
    <property type="entry name" value="PRK04366.1"/>
    <property type="match status" value="1"/>
</dbReference>
<dbReference type="NCBIfam" id="TIGR00461">
    <property type="entry name" value="gcvP"/>
    <property type="match status" value="1"/>
</dbReference>
<evidence type="ECO:0000259" key="9">
    <source>
        <dbReference type="Pfam" id="PF02347"/>
    </source>
</evidence>
<protein>
    <recommendedName>
        <fullName evidence="8">Glycine dehydrogenase (decarboxylating)</fullName>
        <ecNumber evidence="8">1.4.4.2</ecNumber>
    </recommendedName>
    <alternativeName>
        <fullName evidence="8">Glycine cleavage system P-protein</fullName>
    </alternativeName>
    <alternativeName>
        <fullName evidence="8">Glycine decarboxylase</fullName>
    </alternativeName>
    <alternativeName>
        <fullName evidence="8">Glycine dehydrogenase (aminomethyl-transferring)</fullName>
    </alternativeName>
</protein>
<comment type="similarity">
    <text evidence="3 8">Belongs to the GcvP family.</text>
</comment>
<dbReference type="HAMAP" id="MF_00711">
    <property type="entry name" value="GcvP"/>
    <property type="match status" value="1"/>
</dbReference>
<organism evidence="11 12">
    <name type="scientific">Streptomyces pactum</name>
    <dbReference type="NCBI Taxonomy" id="68249"/>
    <lineage>
        <taxon>Bacteria</taxon>
        <taxon>Bacillati</taxon>
        <taxon>Actinomycetota</taxon>
        <taxon>Actinomycetes</taxon>
        <taxon>Kitasatosporales</taxon>
        <taxon>Streptomycetaceae</taxon>
        <taxon>Streptomyces</taxon>
    </lineage>
</organism>
<comment type="function">
    <text evidence="2 8">The glycine cleavage system catalyzes the degradation of glycine. The P protein binds the alpha-amino group of glycine through its pyridoxal phosphate cofactor; CO(2) is released and the remaining methylamine moiety is then transferred to the lipoamide cofactor of the H protein.</text>
</comment>
<keyword evidence="12" id="KW-1185">Reference proteome</keyword>
<feature type="domain" description="Glycine dehydrogenase C-terminal" evidence="10">
    <location>
        <begin position="785"/>
        <end position="906"/>
    </location>
</feature>
<dbReference type="InterPro" id="IPR015424">
    <property type="entry name" value="PyrdxlP-dep_Trfase"/>
</dbReference>
<evidence type="ECO:0000256" key="5">
    <source>
        <dbReference type="ARBA" id="ARBA00022898"/>
    </source>
</evidence>
<dbReference type="SUPFAM" id="SSF53383">
    <property type="entry name" value="PLP-dependent transferases"/>
    <property type="match status" value="2"/>
</dbReference>
<dbReference type="InterPro" id="IPR015422">
    <property type="entry name" value="PyrdxlP-dep_Trfase_small"/>
</dbReference>
<dbReference type="EMBL" id="JACYXC010000001">
    <property type="protein sequence ID" value="MBH5333750.1"/>
    <property type="molecule type" value="Genomic_DNA"/>
</dbReference>
<dbReference type="GO" id="GO:0004375">
    <property type="term" value="F:glycine dehydrogenase (decarboxylating) activity"/>
    <property type="evidence" value="ECO:0007669"/>
    <property type="project" value="UniProtKB-EC"/>
</dbReference>
<dbReference type="CDD" id="cd00613">
    <property type="entry name" value="GDC-P"/>
    <property type="match status" value="2"/>
</dbReference>
<dbReference type="Gene3D" id="3.40.640.10">
    <property type="entry name" value="Type I PLP-dependent aspartate aminotransferase-like (Major domain)"/>
    <property type="match status" value="2"/>
</dbReference>
<accession>A0ABS0NEX7</accession>
<dbReference type="Gene3D" id="3.90.1150.10">
    <property type="entry name" value="Aspartate Aminotransferase, domain 1"/>
    <property type="match status" value="2"/>
</dbReference>
<dbReference type="InterPro" id="IPR020581">
    <property type="entry name" value="GDC_P"/>
</dbReference>
<dbReference type="InterPro" id="IPR003437">
    <property type="entry name" value="GcvP"/>
</dbReference>
<evidence type="ECO:0000256" key="3">
    <source>
        <dbReference type="ARBA" id="ARBA00010756"/>
    </source>
</evidence>
<evidence type="ECO:0000313" key="11">
    <source>
        <dbReference type="EMBL" id="MBH5333750.1"/>
    </source>
</evidence>
<gene>
    <name evidence="8 11" type="primary">gcvP</name>
    <name evidence="11" type="ORF">IHE55_02585</name>
</gene>
<evidence type="ECO:0000256" key="4">
    <source>
        <dbReference type="ARBA" id="ARBA00011690"/>
    </source>
</evidence>
<feature type="domain" description="Glycine cleavage system P-protein N-terminal" evidence="9">
    <location>
        <begin position="455"/>
        <end position="739"/>
    </location>
</feature>
<dbReference type="InterPro" id="IPR049315">
    <property type="entry name" value="GDC-P_N"/>
</dbReference>
<comment type="cofactor">
    <cofactor evidence="1 8">
        <name>pyridoxal 5'-phosphate</name>
        <dbReference type="ChEBI" id="CHEBI:597326"/>
    </cofactor>
</comment>
<dbReference type="RefSeq" id="WP_197987526.1">
    <property type="nucleotide sequence ID" value="NZ_JACYXC010000001.1"/>
</dbReference>
<reference evidence="11 12" key="1">
    <citation type="submission" date="2020-09" db="EMBL/GenBank/DDBJ databases">
        <title>Biosynthesis of the nuclear factor of activated T cells inhibitor NFAT-133 and its congeners in Streptomyces pactum.</title>
        <authorList>
            <person name="Zhou W."/>
            <person name="Posri P."/>
            <person name="Abugrain M.E."/>
            <person name="Weisberg A.J."/>
            <person name="Chang J.H."/>
            <person name="Mahmud T."/>
        </authorList>
    </citation>
    <scope>NUCLEOTIDE SEQUENCE [LARGE SCALE GENOMIC DNA]</scope>
    <source>
        <strain evidence="11 12">ATCC 27456</strain>
    </source>
</reference>
<dbReference type="InterPro" id="IPR015421">
    <property type="entry name" value="PyrdxlP-dep_Trfase_major"/>
</dbReference>
<comment type="catalytic activity">
    <reaction evidence="7 8">
        <text>N(6)-[(R)-lipoyl]-L-lysyl-[glycine-cleavage complex H protein] + glycine + H(+) = N(6)-[(R)-S(8)-aminomethyldihydrolipoyl]-L-lysyl-[glycine-cleavage complex H protein] + CO2</text>
        <dbReference type="Rhea" id="RHEA:24304"/>
        <dbReference type="Rhea" id="RHEA-COMP:10494"/>
        <dbReference type="Rhea" id="RHEA-COMP:10495"/>
        <dbReference type="ChEBI" id="CHEBI:15378"/>
        <dbReference type="ChEBI" id="CHEBI:16526"/>
        <dbReference type="ChEBI" id="CHEBI:57305"/>
        <dbReference type="ChEBI" id="CHEBI:83099"/>
        <dbReference type="ChEBI" id="CHEBI:83143"/>
        <dbReference type="EC" id="1.4.4.2"/>
    </reaction>
</comment>
<evidence type="ECO:0000256" key="6">
    <source>
        <dbReference type="ARBA" id="ARBA00023002"/>
    </source>
</evidence>
<evidence type="ECO:0000256" key="8">
    <source>
        <dbReference type="HAMAP-Rule" id="MF_00711"/>
    </source>
</evidence>